<keyword evidence="3" id="KW-1185">Reference proteome</keyword>
<protein>
    <submittedName>
        <fullName evidence="2">Uncharacterized protein</fullName>
    </submittedName>
</protein>
<evidence type="ECO:0000313" key="3">
    <source>
        <dbReference type="Proteomes" id="UP000248703"/>
    </source>
</evidence>
<proteinExistence type="predicted"/>
<dbReference type="Proteomes" id="UP000248703">
    <property type="component" value="Unassembled WGS sequence"/>
</dbReference>
<accession>A0A327RRM7</accession>
<dbReference type="RefSeq" id="WP_111659565.1">
    <property type="nucleotide sequence ID" value="NZ_QLLO01000003.1"/>
</dbReference>
<comment type="caution">
    <text evidence="2">The sequence shown here is derived from an EMBL/GenBank/DDBJ whole genome shotgun (WGS) entry which is preliminary data.</text>
</comment>
<feature type="chain" id="PRO_5016292985" evidence="1">
    <location>
        <begin position="20"/>
        <end position="674"/>
    </location>
</feature>
<reference evidence="2 3" key="1">
    <citation type="submission" date="2018-06" db="EMBL/GenBank/DDBJ databases">
        <title>Genomic Encyclopedia of Archaeal and Bacterial Type Strains, Phase II (KMG-II): from individual species to whole genera.</title>
        <authorList>
            <person name="Goeker M."/>
        </authorList>
    </citation>
    <scope>NUCLEOTIDE SEQUENCE [LARGE SCALE GENOMIC DNA]</scope>
    <source>
        <strain evidence="2 3">DSM 24464</strain>
    </source>
</reference>
<evidence type="ECO:0000313" key="2">
    <source>
        <dbReference type="EMBL" id="RAJ16377.1"/>
    </source>
</evidence>
<dbReference type="AlphaFoldDB" id="A0A327RRM7"/>
<sequence length="674" mass="79207">MKTILQFALCLLIVQFSYAQTTLTDYFIINQDRIEVEISKSDGKYKIKLSKGEKEEEFNIGSTVGSFFDFKKQFRNLVYVGLLEKSMTESDDDYDADALKRIDQEAESIYYSFANNLRVLDNLDYKPNTGILKVNDRIPVYLDSDDFKELIKEYKNEASLKFQEKVKQIDFLIKIKPQNYQDSIIKIAQEIRIDKYQLIADDNLEEEEKYIKFNEYTSSLLQNNETYKALKDKYLSNLFPQYIPEKNDVVLTFLVIDNVEFEFSKGFLEIIKVIGHLDCDADNNSYNCNLIPSFLKNNAKMIFTNLYGIGFTSRENYKKLLNVGLRLNQVDKQFKVGDFDRLTRDNEIYNANLKSRIKIFMDDLINYDFYPNKLTRDFSPMDQKASVNGGDKLTLTKEESRKILEMEVYSDFQGFDAESPNGLIQMELSKHFNINTERKDAYRYLNWLFSGYGLFQYIEASGGITKIEDKERRLHPERIDNEITLEDNTVVLDAKRYTTPIDLLNYRTWNVGQNINFILIDNPDLKHQFHINGGLKFNRTAIQDSIKSIGSDNLKPTEYSVSYWTFYPEIKMHLLPEERYGFYAMWRPKYVHLISDKLEFKSKANPVDGYRRKISNWVNEFEFKGYVDVGNKGQIFLRWRLNHEMGYSANNYSQIQLGYSFFIFGKNESKSNSK</sequence>
<gene>
    <name evidence="2" type="ORF">LY08_01237</name>
</gene>
<dbReference type="OrthoDB" id="1154025at2"/>
<organism evidence="2 3">
    <name type="scientific">Olleya aquimaris</name>
    <dbReference type="NCBI Taxonomy" id="639310"/>
    <lineage>
        <taxon>Bacteria</taxon>
        <taxon>Pseudomonadati</taxon>
        <taxon>Bacteroidota</taxon>
        <taxon>Flavobacteriia</taxon>
        <taxon>Flavobacteriales</taxon>
        <taxon>Flavobacteriaceae</taxon>
    </lineage>
</organism>
<feature type="signal peptide" evidence="1">
    <location>
        <begin position="1"/>
        <end position="19"/>
    </location>
</feature>
<name>A0A327RRM7_9FLAO</name>
<evidence type="ECO:0000256" key="1">
    <source>
        <dbReference type="SAM" id="SignalP"/>
    </source>
</evidence>
<dbReference type="EMBL" id="QLLO01000003">
    <property type="protein sequence ID" value="RAJ16377.1"/>
    <property type="molecule type" value="Genomic_DNA"/>
</dbReference>
<keyword evidence="1" id="KW-0732">Signal</keyword>